<sequence length="530" mass="59839">MFTNGKFTKSTDGYLVNLPRFGNFFDFILIGLNLMVLENTVEPCDFVIFGTKGDLARRKLLPSLYQLEKANLVHRDTKIIGVARHEHSDAEYVAMVRENIEKFSGEALCEDTWARFSAKLDYVCLDMQDAKSYDSFKSHVNAARTMVCYLATPPSIYGDICKGLNEAGIIDPSMRVVLEKPIGHDLATSKVINNQVAEYFNENQIYRIDHYLGKETVLNLIALRFANSIFATNWDHNCIDHVQISVAESVGIEGRWGYFDEAGQMRDMVQNHLLQILTLIAMEPPTTLDADSIRDEKLKVLKALRPINSSNISEKTVRGQYTGGFVKGQEVPGYLDEPDANQKSETETFVALKVEVDNWRWAGVPFYLRTGKRMPTKVSEIAIYFKPQPHNLFKDSFAKLPPNKLTIRLQPDEGVEITVMNKVPGLTGSSSMNLQKSKLNLSFSETFGDERIADAYEKLLLEVMIGNQALFVRRDEIEQAWTWVDSIIGAWESSNEPAEPYQAGTWGPVASIALMARDGRAWYESKVGRK</sequence>
<dbReference type="Gene3D" id="3.30.360.10">
    <property type="entry name" value="Dihydrodipicolinate Reductase, domain 2"/>
    <property type="match status" value="1"/>
</dbReference>
<keyword evidence="5 7" id="KW-0560">Oxidoreductase</keyword>
<dbReference type="EC" id="1.1.1.49" evidence="7"/>
<evidence type="ECO:0000256" key="4">
    <source>
        <dbReference type="ARBA" id="ARBA00022857"/>
    </source>
</evidence>
<name>A0A918DLZ5_9ALTE</name>
<feature type="binding site" evidence="7">
    <location>
        <position position="267"/>
    </location>
    <ligand>
        <name>substrate</name>
    </ligand>
</feature>
<comment type="pathway">
    <text evidence="1 7">Carbohydrate degradation; pentose phosphate pathway; D-ribulose 5-phosphate from D-glucose 6-phosphate (oxidative stage): step 1/3.</text>
</comment>
<dbReference type="PROSITE" id="PS00069">
    <property type="entry name" value="G6P_DEHYDROGENASE"/>
    <property type="match status" value="1"/>
</dbReference>
<dbReference type="GO" id="GO:0004345">
    <property type="term" value="F:glucose-6-phosphate dehydrogenase activity"/>
    <property type="evidence" value="ECO:0007669"/>
    <property type="project" value="UniProtKB-UniRule"/>
</dbReference>
<keyword evidence="6 7" id="KW-0119">Carbohydrate metabolism</keyword>
<feature type="binding site" evidence="7">
    <location>
        <position position="180"/>
    </location>
    <ligand>
        <name>NADP(+)</name>
        <dbReference type="ChEBI" id="CHEBI:58349"/>
    </ligand>
</feature>
<dbReference type="GO" id="GO:0006006">
    <property type="term" value="P:glucose metabolic process"/>
    <property type="evidence" value="ECO:0007669"/>
    <property type="project" value="UniProtKB-KW"/>
</dbReference>
<dbReference type="InterPro" id="IPR022674">
    <property type="entry name" value="G6P_DH_NAD-bd"/>
</dbReference>
<keyword evidence="11" id="KW-1185">Reference proteome</keyword>
<gene>
    <name evidence="7 10" type="primary">zwf</name>
    <name evidence="10" type="ORF">GCM10010982_37840</name>
</gene>
<dbReference type="AlphaFoldDB" id="A0A918DLZ5"/>
<comment type="caution">
    <text evidence="10">The sequence shown here is derived from an EMBL/GenBank/DDBJ whole genome shotgun (WGS) entry which is preliminary data.</text>
</comment>
<feature type="binding site" evidence="7">
    <location>
        <position position="214"/>
    </location>
    <ligand>
        <name>substrate</name>
    </ligand>
</feature>
<dbReference type="Proteomes" id="UP000606935">
    <property type="component" value="Unassembled WGS sequence"/>
</dbReference>
<feature type="binding site" evidence="7">
    <location>
        <position position="84"/>
    </location>
    <ligand>
        <name>NADP(+)</name>
        <dbReference type="ChEBI" id="CHEBI:58349"/>
    </ligand>
</feature>
<evidence type="ECO:0000256" key="7">
    <source>
        <dbReference type="HAMAP-Rule" id="MF_00966"/>
    </source>
</evidence>
<keyword evidence="4 7" id="KW-0521">NADP</keyword>
<dbReference type="PRINTS" id="PR00079">
    <property type="entry name" value="G6PDHDRGNASE"/>
</dbReference>
<dbReference type="HAMAP" id="MF_00966">
    <property type="entry name" value="G6PD"/>
    <property type="match status" value="1"/>
</dbReference>
<dbReference type="InterPro" id="IPR036291">
    <property type="entry name" value="NAD(P)-bd_dom_sf"/>
</dbReference>
<dbReference type="PANTHER" id="PTHR23429">
    <property type="entry name" value="GLUCOSE-6-PHOSPHATE 1-DEHYDROGENASE G6PD"/>
    <property type="match status" value="1"/>
</dbReference>
<feature type="binding site" evidence="7">
    <location>
        <position position="248"/>
    </location>
    <ligand>
        <name>substrate</name>
    </ligand>
</feature>
<dbReference type="GO" id="GO:0009051">
    <property type="term" value="P:pentose-phosphate shunt, oxidative branch"/>
    <property type="evidence" value="ECO:0007669"/>
    <property type="project" value="TreeGrafter"/>
</dbReference>
<reference evidence="10" key="2">
    <citation type="submission" date="2020-09" db="EMBL/GenBank/DDBJ databases">
        <authorList>
            <person name="Sun Q."/>
            <person name="Zhou Y."/>
        </authorList>
    </citation>
    <scope>NUCLEOTIDE SEQUENCE</scope>
    <source>
        <strain evidence="10">CGMCC 1.7086</strain>
    </source>
</reference>
<evidence type="ECO:0000313" key="10">
    <source>
        <dbReference type="EMBL" id="GGO74606.1"/>
    </source>
</evidence>
<dbReference type="FunFam" id="3.30.360.10:FF:000011">
    <property type="entry name" value="Glucose-6-phosphate 1-dehydrogenase"/>
    <property type="match status" value="1"/>
</dbReference>
<dbReference type="Pfam" id="PF00479">
    <property type="entry name" value="G6PD_N"/>
    <property type="match status" value="1"/>
</dbReference>
<dbReference type="NCBIfam" id="NF009492">
    <property type="entry name" value="PRK12853.1-3"/>
    <property type="match status" value="1"/>
</dbReference>
<evidence type="ECO:0000259" key="9">
    <source>
        <dbReference type="Pfam" id="PF02781"/>
    </source>
</evidence>
<evidence type="ECO:0000313" key="11">
    <source>
        <dbReference type="Proteomes" id="UP000606935"/>
    </source>
</evidence>
<evidence type="ECO:0000256" key="3">
    <source>
        <dbReference type="ARBA" id="ARBA00022526"/>
    </source>
</evidence>
<comment type="caution">
    <text evidence="7">Lacks conserved residue(s) required for the propagation of feature annotation.</text>
</comment>
<proteinExistence type="inferred from homology"/>
<feature type="binding site" evidence="7">
    <location>
        <position position="210"/>
    </location>
    <ligand>
        <name>substrate</name>
    </ligand>
</feature>
<feature type="active site" description="Proton acceptor" evidence="7">
    <location>
        <position position="272"/>
    </location>
</feature>
<dbReference type="NCBIfam" id="TIGR00871">
    <property type="entry name" value="zwf"/>
    <property type="match status" value="1"/>
</dbReference>
<feature type="binding site" evidence="7">
    <location>
        <position position="377"/>
    </location>
    <ligand>
        <name>substrate</name>
    </ligand>
</feature>
<protein>
    <recommendedName>
        <fullName evidence="7">Glucose-6-phosphate 1-dehydrogenase</fullName>
        <shortName evidence="7">G6PD</shortName>
        <ecNumber evidence="7">1.1.1.49</ecNumber>
    </recommendedName>
</protein>
<dbReference type="Gene3D" id="3.40.50.720">
    <property type="entry name" value="NAD(P)-binding Rossmann-like Domain"/>
    <property type="match status" value="1"/>
</dbReference>
<evidence type="ECO:0000256" key="6">
    <source>
        <dbReference type="ARBA" id="ARBA00023277"/>
    </source>
</evidence>
<dbReference type="InterPro" id="IPR022675">
    <property type="entry name" value="G6P_DH_C"/>
</dbReference>
<feature type="domain" description="Glucose-6-phosphate dehydrogenase NAD-binding" evidence="8">
    <location>
        <begin position="47"/>
        <end position="219"/>
    </location>
</feature>
<feature type="binding site" evidence="7">
    <location>
        <position position="372"/>
    </location>
    <ligand>
        <name>substrate</name>
    </ligand>
</feature>
<accession>A0A918DLZ5</accession>
<dbReference type="PIRSF" id="PIRSF000110">
    <property type="entry name" value="G6PD"/>
    <property type="match status" value="1"/>
</dbReference>
<dbReference type="PANTHER" id="PTHR23429:SF0">
    <property type="entry name" value="GLUCOSE-6-PHOSPHATE 1-DEHYDROGENASE"/>
    <property type="match status" value="1"/>
</dbReference>
<evidence type="ECO:0000256" key="2">
    <source>
        <dbReference type="ARBA" id="ARBA00009975"/>
    </source>
</evidence>
<dbReference type="EMBL" id="BMLS01000008">
    <property type="protein sequence ID" value="GGO74606.1"/>
    <property type="molecule type" value="Genomic_DNA"/>
</dbReference>
<feature type="domain" description="Glucose-6-phosphate dehydrogenase C-terminal" evidence="9">
    <location>
        <begin position="222"/>
        <end position="522"/>
    </location>
</feature>
<dbReference type="SUPFAM" id="SSF51735">
    <property type="entry name" value="NAD(P)-binding Rossmann-fold domains"/>
    <property type="match status" value="1"/>
</dbReference>
<dbReference type="GO" id="GO:0005829">
    <property type="term" value="C:cytosol"/>
    <property type="evidence" value="ECO:0007669"/>
    <property type="project" value="TreeGrafter"/>
</dbReference>
<comment type="similarity">
    <text evidence="2 7">Belongs to the glucose-6-phosphate dehydrogenase family.</text>
</comment>
<dbReference type="Pfam" id="PF02781">
    <property type="entry name" value="G6PD_C"/>
    <property type="match status" value="1"/>
</dbReference>
<dbReference type="GO" id="GO:0050661">
    <property type="term" value="F:NADP binding"/>
    <property type="evidence" value="ECO:0007669"/>
    <property type="project" value="UniProtKB-UniRule"/>
</dbReference>
<organism evidence="10 11">
    <name type="scientific">Bowmanella pacifica</name>
    <dbReference type="NCBI Taxonomy" id="502051"/>
    <lineage>
        <taxon>Bacteria</taxon>
        <taxon>Pseudomonadati</taxon>
        <taxon>Pseudomonadota</taxon>
        <taxon>Gammaproteobacteria</taxon>
        <taxon>Alteromonadales</taxon>
        <taxon>Alteromonadaceae</taxon>
        <taxon>Bowmanella</taxon>
    </lineage>
</organism>
<comment type="catalytic activity">
    <reaction evidence="7">
        <text>D-glucose 6-phosphate + NADP(+) = 6-phospho-D-glucono-1,5-lactone + NADPH + H(+)</text>
        <dbReference type="Rhea" id="RHEA:15841"/>
        <dbReference type="ChEBI" id="CHEBI:15378"/>
        <dbReference type="ChEBI" id="CHEBI:57783"/>
        <dbReference type="ChEBI" id="CHEBI:57955"/>
        <dbReference type="ChEBI" id="CHEBI:58349"/>
        <dbReference type="ChEBI" id="CHEBI:61548"/>
        <dbReference type="EC" id="1.1.1.49"/>
    </reaction>
</comment>
<reference evidence="10" key="1">
    <citation type="journal article" date="2014" name="Int. J. Syst. Evol. Microbiol.">
        <title>Complete genome sequence of Corynebacterium casei LMG S-19264T (=DSM 44701T), isolated from a smear-ripened cheese.</title>
        <authorList>
            <consortium name="US DOE Joint Genome Institute (JGI-PGF)"/>
            <person name="Walter F."/>
            <person name="Albersmeier A."/>
            <person name="Kalinowski J."/>
            <person name="Ruckert C."/>
        </authorList>
    </citation>
    <scope>NUCLEOTIDE SEQUENCE</scope>
    <source>
        <strain evidence="10">CGMCC 1.7086</strain>
    </source>
</reference>
<comment type="function">
    <text evidence="7">Catalyzes the oxidation of glucose 6-phosphate to 6-phosphogluconolactone.</text>
</comment>
<evidence type="ECO:0000256" key="5">
    <source>
        <dbReference type="ARBA" id="ARBA00023002"/>
    </source>
</evidence>
<evidence type="ECO:0000259" key="8">
    <source>
        <dbReference type="Pfam" id="PF00479"/>
    </source>
</evidence>
<dbReference type="SUPFAM" id="SSF55347">
    <property type="entry name" value="Glyceraldehyde-3-phosphate dehydrogenase-like, C-terminal domain"/>
    <property type="match status" value="1"/>
</dbReference>
<evidence type="ECO:0000256" key="1">
    <source>
        <dbReference type="ARBA" id="ARBA00004937"/>
    </source>
</evidence>
<dbReference type="InterPro" id="IPR019796">
    <property type="entry name" value="G6P_DH_AS"/>
</dbReference>
<dbReference type="InterPro" id="IPR001282">
    <property type="entry name" value="G6P_DH"/>
</dbReference>
<keyword evidence="3 7" id="KW-0313">Glucose metabolism</keyword>